<evidence type="ECO:0000256" key="3">
    <source>
        <dbReference type="ARBA" id="ARBA00022448"/>
    </source>
</evidence>
<evidence type="ECO:0000259" key="10">
    <source>
        <dbReference type="PROSITE" id="PS50850"/>
    </source>
</evidence>
<dbReference type="Proteomes" id="UP001595926">
    <property type="component" value="Unassembled WGS sequence"/>
</dbReference>
<feature type="transmembrane region" description="Helical" evidence="9">
    <location>
        <begin position="303"/>
        <end position="322"/>
    </location>
</feature>
<gene>
    <name evidence="11" type="ORF">ACFPDQ_02600</name>
</gene>
<dbReference type="InterPro" id="IPR011701">
    <property type="entry name" value="MFS"/>
</dbReference>
<evidence type="ECO:0000256" key="2">
    <source>
        <dbReference type="ARBA" id="ARBA00008240"/>
    </source>
</evidence>
<dbReference type="PANTHER" id="PTHR43528">
    <property type="entry name" value="ALPHA-KETOGLUTARATE PERMEASE"/>
    <property type="match status" value="1"/>
</dbReference>
<keyword evidence="12" id="KW-1185">Reference proteome</keyword>
<feature type="transmembrane region" description="Helical" evidence="9">
    <location>
        <begin position="367"/>
        <end position="388"/>
    </location>
</feature>
<protein>
    <submittedName>
        <fullName evidence="11">MFS transporter</fullName>
    </submittedName>
</protein>
<feature type="transmembrane region" description="Helical" evidence="9">
    <location>
        <begin position="163"/>
        <end position="182"/>
    </location>
</feature>
<organism evidence="11 12">
    <name type="scientific">Pseudofrancisella aestuarii</name>
    <dbReference type="NCBI Taxonomy" id="2670347"/>
    <lineage>
        <taxon>Bacteria</taxon>
        <taxon>Pseudomonadati</taxon>
        <taxon>Pseudomonadota</taxon>
        <taxon>Gammaproteobacteria</taxon>
        <taxon>Thiotrichales</taxon>
        <taxon>Francisellaceae</taxon>
        <taxon>Pseudofrancisella</taxon>
    </lineage>
</organism>
<dbReference type="Gene3D" id="1.20.1250.20">
    <property type="entry name" value="MFS general substrate transporter like domains"/>
    <property type="match status" value="2"/>
</dbReference>
<sequence length="408" mass="44680">MIEWYDFSLYGYFATIIAAQFFPSHDPWISLLAAFAAFGVGFIARPFGSFLFGYLGDKVGRHYAMNISITLMAISTVAMAFLPTWDYIGVLAPILLVCIRLLQGVSAGGQFGNLMTITAEDETLKYRGFSLAIAYSTSVIGFLIAAGVSYCVFSFLPKDAQEWAWRIPFVFGFILLLIHIFLREDDKGEVNTAPREKTPTQILFSYYRWHLTLILILSVSASTLYYLVVTYLVTYMELELGLSLSSALGVSTISLVGLCITTPIFGFLSDIIGRKRFHIIAYIVMSLSIIPLVLLLQTDNLTLITLGVLLIAIATAVTQGASTPYYTEIFPPQVRAIGCSIGFGFGAAISGFAPMLATYIMGVTTSTIGLCTLMIVTSLIGLVVAIIIPNHQAEIRRVNSIINAEETE</sequence>
<feature type="transmembrane region" description="Helical" evidence="9">
    <location>
        <begin position="279"/>
        <end position="297"/>
    </location>
</feature>
<evidence type="ECO:0000256" key="9">
    <source>
        <dbReference type="SAM" id="Phobius"/>
    </source>
</evidence>
<feature type="transmembrane region" description="Helical" evidence="9">
    <location>
        <begin position="7"/>
        <end position="23"/>
    </location>
</feature>
<evidence type="ECO:0000313" key="12">
    <source>
        <dbReference type="Proteomes" id="UP001595926"/>
    </source>
</evidence>
<dbReference type="PROSITE" id="PS50850">
    <property type="entry name" value="MFS"/>
    <property type="match status" value="1"/>
</dbReference>
<evidence type="ECO:0000256" key="5">
    <source>
        <dbReference type="ARBA" id="ARBA00022692"/>
    </source>
</evidence>
<feature type="transmembrane region" description="Helical" evidence="9">
    <location>
        <begin position="203"/>
        <end position="227"/>
    </location>
</feature>
<feature type="transmembrane region" description="Helical" evidence="9">
    <location>
        <begin position="29"/>
        <end position="56"/>
    </location>
</feature>
<dbReference type="SUPFAM" id="SSF103473">
    <property type="entry name" value="MFS general substrate transporter"/>
    <property type="match status" value="1"/>
</dbReference>
<dbReference type="RefSeq" id="WP_280177127.1">
    <property type="nucleotide sequence ID" value="NZ_JBHSJH010000001.1"/>
</dbReference>
<name>A0ABV9T9Y9_9GAMM</name>
<evidence type="ECO:0000256" key="8">
    <source>
        <dbReference type="ARBA" id="ARBA00023136"/>
    </source>
</evidence>
<proteinExistence type="inferred from homology"/>
<keyword evidence="5 9" id="KW-0812">Transmembrane</keyword>
<dbReference type="InterPro" id="IPR036259">
    <property type="entry name" value="MFS_trans_sf"/>
</dbReference>
<feature type="transmembrane region" description="Helical" evidence="9">
    <location>
        <begin position="88"/>
        <end position="108"/>
    </location>
</feature>
<evidence type="ECO:0000256" key="7">
    <source>
        <dbReference type="ARBA" id="ARBA00022989"/>
    </source>
</evidence>
<accession>A0ABV9T9Y9</accession>
<keyword evidence="6" id="KW-0769">Symport</keyword>
<keyword evidence="7 9" id="KW-1133">Transmembrane helix</keyword>
<keyword evidence="8 9" id="KW-0472">Membrane</keyword>
<dbReference type="EMBL" id="JBHSJH010000001">
    <property type="protein sequence ID" value="MFC4891935.1"/>
    <property type="molecule type" value="Genomic_DNA"/>
</dbReference>
<dbReference type="InterPro" id="IPR005829">
    <property type="entry name" value="Sugar_transporter_CS"/>
</dbReference>
<keyword evidence="3" id="KW-0813">Transport</keyword>
<feature type="transmembrane region" description="Helical" evidence="9">
    <location>
        <begin position="129"/>
        <end position="157"/>
    </location>
</feature>
<feature type="domain" description="Major facilitator superfamily (MFS) profile" evidence="10">
    <location>
        <begin position="1"/>
        <end position="393"/>
    </location>
</feature>
<dbReference type="Pfam" id="PF07690">
    <property type="entry name" value="MFS_1"/>
    <property type="match status" value="1"/>
</dbReference>
<comment type="caution">
    <text evidence="11">The sequence shown here is derived from an EMBL/GenBank/DDBJ whole genome shotgun (WGS) entry which is preliminary data.</text>
</comment>
<evidence type="ECO:0000256" key="1">
    <source>
        <dbReference type="ARBA" id="ARBA00004651"/>
    </source>
</evidence>
<keyword evidence="4" id="KW-1003">Cell membrane</keyword>
<evidence type="ECO:0000313" key="11">
    <source>
        <dbReference type="EMBL" id="MFC4891935.1"/>
    </source>
</evidence>
<comment type="subcellular location">
    <subcellularLocation>
        <location evidence="1">Cell membrane</location>
        <topology evidence="1">Multi-pass membrane protein</topology>
    </subcellularLocation>
</comment>
<comment type="similarity">
    <text evidence="2">Belongs to the major facilitator superfamily. Metabolite:H+ Symporter (MHS) family (TC 2.A.1.6) family.</text>
</comment>
<reference evidence="12" key="1">
    <citation type="journal article" date="2019" name="Int. J. Syst. Evol. Microbiol.">
        <title>The Global Catalogue of Microorganisms (GCM) 10K type strain sequencing project: providing services to taxonomists for standard genome sequencing and annotation.</title>
        <authorList>
            <consortium name="The Broad Institute Genomics Platform"/>
            <consortium name="The Broad Institute Genome Sequencing Center for Infectious Disease"/>
            <person name="Wu L."/>
            <person name="Ma J."/>
        </authorList>
    </citation>
    <scope>NUCLEOTIDE SEQUENCE [LARGE SCALE GENOMIC DNA]</scope>
    <source>
        <strain evidence="12">CGMCC 1.13718</strain>
    </source>
</reference>
<evidence type="ECO:0000256" key="4">
    <source>
        <dbReference type="ARBA" id="ARBA00022475"/>
    </source>
</evidence>
<feature type="transmembrane region" description="Helical" evidence="9">
    <location>
        <begin position="247"/>
        <end position="267"/>
    </location>
</feature>
<dbReference type="PANTHER" id="PTHR43528:SF1">
    <property type="entry name" value="ALPHA-KETOGLUTARATE PERMEASE"/>
    <property type="match status" value="1"/>
</dbReference>
<dbReference type="InterPro" id="IPR020846">
    <property type="entry name" value="MFS_dom"/>
</dbReference>
<evidence type="ECO:0000256" key="6">
    <source>
        <dbReference type="ARBA" id="ARBA00022847"/>
    </source>
</evidence>
<dbReference type="PROSITE" id="PS00217">
    <property type="entry name" value="SUGAR_TRANSPORT_2"/>
    <property type="match status" value="1"/>
</dbReference>
<dbReference type="InterPro" id="IPR051084">
    <property type="entry name" value="H+-coupled_symporters"/>
</dbReference>
<feature type="transmembrane region" description="Helical" evidence="9">
    <location>
        <begin position="63"/>
        <end position="82"/>
    </location>
</feature>
<feature type="transmembrane region" description="Helical" evidence="9">
    <location>
        <begin position="334"/>
        <end position="361"/>
    </location>
</feature>